<accession>A0ABS2NRC5</accession>
<keyword evidence="2 7" id="KW-0812">Transmembrane</keyword>
<dbReference type="InterPro" id="IPR036640">
    <property type="entry name" value="ABC1_TM_sf"/>
</dbReference>
<evidence type="ECO:0000256" key="4">
    <source>
        <dbReference type="ARBA" id="ARBA00022840"/>
    </source>
</evidence>
<name>A0ABS2NRC5_9FIRM</name>
<dbReference type="SMART" id="SM00382">
    <property type="entry name" value="AAA"/>
    <property type="match status" value="1"/>
</dbReference>
<evidence type="ECO:0000256" key="7">
    <source>
        <dbReference type="SAM" id="Phobius"/>
    </source>
</evidence>
<gene>
    <name evidence="10" type="ORF">JOC73_002079</name>
</gene>
<evidence type="ECO:0000256" key="2">
    <source>
        <dbReference type="ARBA" id="ARBA00022692"/>
    </source>
</evidence>
<dbReference type="SUPFAM" id="SSF52540">
    <property type="entry name" value="P-loop containing nucleoside triphosphate hydrolases"/>
    <property type="match status" value="1"/>
</dbReference>
<dbReference type="InterPro" id="IPR011527">
    <property type="entry name" value="ABC1_TM_dom"/>
</dbReference>
<keyword evidence="6 7" id="KW-0472">Membrane</keyword>
<feature type="transmembrane region" description="Helical" evidence="7">
    <location>
        <begin position="241"/>
        <end position="259"/>
    </location>
</feature>
<dbReference type="InterPro" id="IPR039421">
    <property type="entry name" value="Type_1_exporter"/>
</dbReference>
<dbReference type="PROSITE" id="PS00211">
    <property type="entry name" value="ABC_TRANSPORTER_1"/>
    <property type="match status" value="1"/>
</dbReference>
<keyword evidence="5 7" id="KW-1133">Transmembrane helix</keyword>
<dbReference type="Pfam" id="PF00664">
    <property type="entry name" value="ABC_membrane"/>
    <property type="match status" value="1"/>
</dbReference>
<dbReference type="SUPFAM" id="SSF90123">
    <property type="entry name" value="ABC transporter transmembrane region"/>
    <property type="match status" value="1"/>
</dbReference>
<evidence type="ECO:0000256" key="6">
    <source>
        <dbReference type="ARBA" id="ARBA00023136"/>
    </source>
</evidence>
<feature type="transmembrane region" description="Helical" evidence="7">
    <location>
        <begin position="12"/>
        <end position="33"/>
    </location>
</feature>
<dbReference type="Proteomes" id="UP001314796">
    <property type="component" value="Unassembled WGS sequence"/>
</dbReference>
<dbReference type="InterPro" id="IPR027417">
    <property type="entry name" value="P-loop_NTPase"/>
</dbReference>
<evidence type="ECO:0000259" key="9">
    <source>
        <dbReference type="PROSITE" id="PS50929"/>
    </source>
</evidence>
<dbReference type="InterPro" id="IPR003439">
    <property type="entry name" value="ABC_transporter-like_ATP-bd"/>
</dbReference>
<dbReference type="PANTHER" id="PTHR43394">
    <property type="entry name" value="ATP-DEPENDENT PERMEASE MDL1, MITOCHONDRIAL"/>
    <property type="match status" value="1"/>
</dbReference>
<feature type="domain" description="ABC transmembrane type-1" evidence="9">
    <location>
        <begin position="13"/>
        <end position="294"/>
    </location>
</feature>
<dbReference type="Pfam" id="PF00005">
    <property type="entry name" value="ABC_tran"/>
    <property type="match status" value="1"/>
</dbReference>
<comment type="subcellular location">
    <subcellularLocation>
        <location evidence="1">Cell membrane</location>
        <topology evidence="1">Multi-pass membrane protein</topology>
    </subcellularLocation>
</comment>
<dbReference type="EMBL" id="JAFBEE010000013">
    <property type="protein sequence ID" value="MBM7615509.1"/>
    <property type="molecule type" value="Genomic_DNA"/>
</dbReference>
<dbReference type="CDD" id="cd07346">
    <property type="entry name" value="ABC_6TM_exporters"/>
    <property type="match status" value="1"/>
</dbReference>
<keyword evidence="3" id="KW-0547">Nucleotide-binding</keyword>
<keyword evidence="11" id="KW-1185">Reference proteome</keyword>
<feature type="transmembrane region" description="Helical" evidence="7">
    <location>
        <begin position="123"/>
        <end position="143"/>
    </location>
</feature>
<comment type="caution">
    <text evidence="10">The sequence shown here is derived from an EMBL/GenBank/DDBJ whole genome shotgun (WGS) entry which is preliminary data.</text>
</comment>
<dbReference type="PROSITE" id="PS50929">
    <property type="entry name" value="ABC_TM1F"/>
    <property type="match status" value="1"/>
</dbReference>
<reference evidence="10 11" key="1">
    <citation type="submission" date="2021-01" db="EMBL/GenBank/DDBJ databases">
        <title>Genomic Encyclopedia of Type Strains, Phase IV (KMG-IV): sequencing the most valuable type-strain genomes for metagenomic binning, comparative biology and taxonomic classification.</title>
        <authorList>
            <person name="Goeker M."/>
        </authorList>
    </citation>
    <scope>NUCLEOTIDE SEQUENCE [LARGE SCALE GENOMIC DNA]</scope>
    <source>
        <strain evidence="10 11">DSM 25890</strain>
    </source>
</reference>
<dbReference type="InterPro" id="IPR017871">
    <property type="entry name" value="ABC_transporter-like_CS"/>
</dbReference>
<protein>
    <submittedName>
        <fullName evidence="10">ABC-type multidrug transport system fused ATPase/permease subunit</fullName>
    </submittedName>
</protein>
<dbReference type="InterPro" id="IPR003593">
    <property type="entry name" value="AAA+_ATPase"/>
</dbReference>
<dbReference type="RefSeq" id="WP_204402814.1">
    <property type="nucleotide sequence ID" value="NZ_JAFBEE010000013.1"/>
</dbReference>
<dbReference type="Gene3D" id="1.20.1560.10">
    <property type="entry name" value="ABC transporter type 1, transmembrane domain"/>
    <property type="match status" value="1"/>
</dbReference>
<dbReference type="PANTHER" id="PTHR43394:SF1">
    <property type="entry name" value="ATP-BINDING CASSETTE SUB-FAMILY B MEMBER 10, MITOCHONDRIAL"/>
    <property type="match status" value="1"/>
</dbReference>
<evidence type="ECO:0000313" key="10">
    <source>
        <dbReference type="EMBL" id="MBM7615509.1"/>
    </source>
</evidence>
<evidence type="ECO:0000259" key="8">
    <source>
        <dbReference type="PROSITE" id="PS50893"/>
    </source>
</evidence>
<evidence type="ECO:0000256" key="5">
    <source>
        <dbReference type="ARBA" id="ARBA00022989"/>
    </source>
</evidence>
<feature type="domain" description="ABC transporter" evidence="8">
    <location>
        <begin position="325"/>
        <end position="559"/>
    </location>
</feature>
<evidence type="ECO:0000313" key="11">
    <source>
        <dbReference type="Proteomes" id="UP001314796"/>
    </source>
</evidence>
<evidence type="ECO:0000256" key="3">
    <source>
        <dbReference type="ARBA" id="ARBA00022741"/>
    </source>
</evidence>
<feature type="transmembrane region" description="Helical" evidence="7">
    <location>
        <begin position="48"/>
        <end position="68"/>
    </location>
</feature>
<proteinExistence type="predicted"/>
<organism evidence="10 11">
    <name type="scientific">Alkaliphilus hydrothermalis</name>
    <dbReference type="NCBI Taxonomy" id="1482730"/>
    <lineage>
        <taxon>Bacteria</taxon>
        <taxon>Bacillati</taxon>
        <taxon>Bacillota</taxon>
        <taxon>Clostridia</taxon>
        <taxon>Peptostreptococcales</taxon>
        <taxon>Natronincolaceae</taxon>
        <taxon>Alkaliphilus</taxon>
    </lineage>
</organism>
<dbReference type="Gene3D" id="3.40.50.300">
    <property type="entry name" value="P-loop containing nucleotide triphosphate hydrolases"/>
    <property type="match status" value="1"/>
</dbReference>
<keyword evidence="4" id="KW-0067">ATP-binding</keyword>
<feature type="transmembrane region" description="Helical" evidence="7">
    <location>
        <begin position="149"/>
        <end position="170"/>
    </location>
</feature>
<dbReference type="PROSITE" id="PS50893">
    <property type="entry name" value="ABC_TRANSPORTER_2"/>
    <property type="match status" value="1"/>
</dbReference>
<sequence length="560" mass="63010">MVRYMFRNKSLLFLSSFIKFVGATMQVFIAVIMEKLTNSAIEKDLNSFKFMTLFCVSYFLVLSVTNFLDSLVQSKYLRKTMLYLRIDVFRGILSRDYQKFNSQNTGDYISNLTNDIGLIEMNYIAPIMMLIGEMVVFVVSVALLLRVNLMVTVTLLVASILMLLIPTIYIKPIRQNQNLLSSTLGSFTKGIKEVLLGHEVIKSFALDEKVKDEFHNDSKQLEEVKFKINFIKALSNGTGMLLAYFCQFSGIMVAGYFVIKGELTAGTLVAVMQLGTGVFAPTQSLVQKFTTIKSMKSINKKINSIITEYDDAQEGLDITSLDKSITLQDVGFCYDEGKDILENINLTFEKNKKYAILGESGCGKTTLIKLILGYYKQYNGCIKIDGVEINHVKKNSLAKLIAIIHQHIFMFDKSIKDNIILSKNMNVKPLKEILKISGISKFIDKMPHGLDTPVGENGKRLSGGQRQRIAIARALAQDSKVLILDEGTSVLDSITGLEIEKTLLEIEDVTLITITHKMNESILSQYDEIIVMDKGIVVEKGSFQELLSLKKCFYQLYRAS</sequence>
<evidence type="ECO:0000256" key="1">
    <source>
        <dbReference type="ARBA" id="ARBA00004651"/>
    </source>
</evidence>